<gene>
    <name evidence="6" type="ORF">HB912_11895</name>
</gene>
<evidence type="ECO:0000256" key="3">
    <source>
        <dbReference type="ARBA" id="ARBA00023159"/>
    </source>
</evidence>
<feature type="domain" description="HTH crp-type" evidence="5">
    <location>
        <begin position="139"/>
        <end position="213"/>
    </location>
</feature>
<dbReference type="Proteomes" id="UP000559885">
    <property type="component" value="Unassembled WGS sequence"/>
</dbReference>
<dbReference type="Pfam" id="PF13545">
    <property type="entry name" value="HTH_Crp_2"/>
    <property type="match status" value="1"/>
</dbReference>
<organism evidence="6 7">
    <name type="scientific">Listeria aquatica</name>
    <dbReference type="NCBI Taxonomy" id="1494960"/>
    <lineage>
        <taxon>Bacteria</taxon>
        <taxon>Bacillati</taxon>
        <taxon>Bacillota</taxon>
        <taxon>Bacilli</taxon>
        <taxon>Bacillales</taxon>
        <taxon>Listeriaceae</taxon>
        <taxon>Listeria</taxon>
    </lineage>
</organism>
<name>A0A841ZNW1_9LIST</name>
<proteinExistence type="predicted"/>
<keyword evidence="4" id="KW-0804">Transcription</keyword>
<dbReference type="EMBL" id="JAARRM010000006">
    <property type="protein sequence ID" value="MBC1522349.1"/>
    <property type="molecule type" value="Genomic_DNA"/>
</dbReference>
<reference evidence="6 7" key="1">
    <citation type="submission" date="2020-03" db="EMBL/GenBank/DDBJ databases">
        <title>Soil Listeria distribution.</title>
        <authorList>
            <person name="Liao J."/>
            <person name="Wiedmann M."/>
        </authorList>
    </citation>
    <scope>NUCLEOTIDE SEQUENCE [LARGE SCALE GENOMIC DNA]</scope>
    <source>
        <strain evidence="6 7">FSL L7-1507</strain>
    </source>
</reference>
<keyword evidence="2" id="KW-0238">DNA-binding</keyword>
<dbReference type="RefSeq" id="WP_185374855.1">
    <property type="nucleotide sequence ID" value="NZ_JAARRM010000006.1"/>
</dbReference>
<protein>
    <submittedName>
        <fullName evidence="6">Crp/Fnr family transcriptional regulator</fullName>
    </submittedName>
</protein>
<evidence type="ECO:0000256" key="2">
    <source>
        <dbReference type="ARBA" id="ARBA00023125"/>
    </source>
</evidence>
<dbReference type="InterPro" id="IPR036390">
    <property type="entry name" value="WH_DNA-bd_sf"/>
</dbReference>
<accession>A0A841ZNW1</accession>
<keyword evidence="1" id="KW-0805">Transcription regulation</keyword>
<dbReference type="InterPro" id="IPR014710">
    <property type="entry name" value="RmlC-like_jellyroll"/>
</dbReference>
<dbReference type="InterPro" id="IPR018490">
    <property type="entry name" value="cNMP-bd_dom_sf"/>
</dbReference>
<dbReference type="InterPro" id="IPR012318">
    <property type="entry name" value="HTH_CRP"/>
</dbReference>
<sequence length="223" mass="26401">MKFFELQDLLEKDDVIIDYILVKCQHTIRYIKKHQRIKFKEDKLYIQKMGYFQMSYMENKEMTKLSFENSVWVGQFYTGKANLNVEALTDATLIVLDIDEVFDILDKDNLLSHLSFLLLEQFREEIDMFEVQFQFRPKERVARFIKFVSDKMNLTAENTKELPRFFSMDFIASCCCCSRKIVSKALNELAEEDAINFSSKPWTVLDTEKLERYTLDIPIVANG</sequence>
<evidence type="ECO:0000313" key="6">
    <source>
        <dbReference type="EMBL" id="MBC1522349.1"/>
    </source>
</evidence>
<evidence type="ECO:0000259" key="5">
    <source>
        <dbReference type="Pfam" id="PF13545"/>
    </source>
</evidence>
<comment type="caution">
    <text evidence="6">The sequence shown here is derived from an EMBL/GenBank/DDBJ whole genome shotgun (WGS) entry which is preliminary data.</text>
</comment>
<dbReference type="Gene3D" id="2.60.120.10">
    <property type="entry name" value="Jelly Rolls"/>
    <property type="match status" value="1"/>
</dbReference>
<dbReference type="GO" id="GO:0006355">
    <property type="term" value="P:regulation of DNA-templated transcription"/>
    <property type="evidence" value="ECO:0007669"/>
    <property type="project" value="InterPro"/>
</dbReference>
<evidence type="ECO:0000313" key="7">
    <source>
        <dbReference type="Proteomes" id="UP000559885"/>
    </source>
</evidence>
<keyword evidence="3" id="KW-0010">Activator</keyword>
<dbReference type="SUPFAM" id="SSF46785">
    <property type="entry name" value="Winged helix' DNA-binding domain"/>
    <property type="match status" value="1"/>
</dbReference>
<dbReference type="SUPFAM" id="SSF51206">
    <property type="entry name" value="cAMP-binding domain-like"/>
    <property type="match status" value="1"/>
</dbReference>
<dbReference type="GO" id="GO:0003677">
    <property type="term" value="F:DNA binding"/>
    <property type="evidence" value="ECO:0007669"/>
    <property type="project" value="UniProtKB-KW"/>
</dbReference>
<evidence type="ECO:0000256" key="1">
    <source>
        <dbReference type="ARBA" id="ARBA00023015"/>
    </source>
</evidence>
<dbReference type="AlphaFoldDB" id="A0A841ZNW1"/>
<evidence type="ECO:0000256" key="4">
    <source>
        <dbReference type="ARBA" id="ARBA00023163"/>
    </source>
</evidence>